<keyword evidence="2" id="KW-1185">Reference proteome</keyword>
<reference evidence="1 2" key="1">
    <citation type="journal article" date="2022" name="DNA Res.">
        <title>Chromosomal-level genome assembly of the orchid tree Bauhinia variegata (Leguminosae; Cercidoideae) supports the allotetraploid origin hypothesis of Bauhinia.</title>
        <authorList>
            <person name="Zhong Y."/>
            <person name="Chen Y."/>
            <person name="Zheng D."/>
            <person name="Pang J."/>
            <person name="Liu Y."/>
            <person name="Luo S."/>
            <person name="Meng S."/>
            <person name="Qian L."/>
            <person name="Wei D."/>
            <person name="Dai S."/>
            <person name="Zhou R."/>
        </authorList>
    </citation>
    <scope>NUCLEOTIDE SEQUENCE [LARGE SCALE GENOMIC DNA]</scope>
    <source>
        <strain evidence="1">BV-YZ2020</strain>
    </source>
</reference>
<organism evidence="1 2">
    <name type="scientific">Bauhinia variegata</name>
    <name type="common">Purple orchid tree</name>
    <name type="synonym">Phanera variegata</name>
    <dbReference type="NCBI Taxonomy" id="167791"/>
    <lineage>
        <taxon>Eukaryota</taxon>
        <taxon>Viridiplantae</taxon>
        <taxon>Streptophyta</taxon>
        <taxon>Embryophyta</taxon>
        <taxon>Tracheophyta</taxon>
        <taxon>Spermatophyta</taxon>
        <taxon>Magnoliopsida</taxon>
        <taxon>eudicotyledons</taxon>
        <taxon>Gunneridae</taxon>
        <taxon>Pentapetalae</taxon>
        <taxon>rosids</taxon>
        <taxon>fabids</taxon>
        <taxon>Fabales</taxon>
        <taxon>Fabaceae</taxon>
        <taxon>Cercidoideae</taxon>
        <taxon>Cercideae</taxon>
        <taxon>Bauhiniinae</taxon>
        <taxon>Bauhinia</taxon>
    </lineage>
</organism>
<proteinExistence type="predicted"/>
<gene>
    <name evidence="1" type="ORF">L6164_016778</name>
</gene>
<protein>
    <submittedName>
        <fullName evidence="1">Uncharacterized protein</fullName>
    </submittedName>
</protein>
<sequence>MPRLESASLHAEPLPNAPPALGKRQPRTWYYDFAEAYVFGKQLPGPGHYNHLCEEAPLLPKLGGYFTEYLLVEGCLSFFLGVWDGLLQCLAPCTRMLHERMQFSIFAAAMAKSVQTVTIFAIGANVPV</sequence>
<name>A0ACB9N5T3_BAUVA</name>
<accession>A0ACB9N5T3</accession>
<comment type="caution">
    <text evidence="1">The sequence shown here is derived from an EMBL/GenBank/DDBJ whole genome shotgun (WGS) entry which is preliminary data.</text>
</comment>
<evidence type="ECO:0000313" key="1">
    <source>
        <dbReference type="EMBL" id="KAI4331822.1"/>
    </source>
</evidence>
<evidence type="ECO:0000313" key="2">
    <source>
        <dbReference type="Proteomes" id="UP000828941"/>
    </source>
</evidence>
<dbReference type="Proteomes" id="UP000828941">
    <property type="component" value="Chromosome 7"/>
</dbReference>
<dbReference type="EMBL" id="CM039432">
    <property type="protein sequence ID" value="KAI4331822.1"/>
    <property type="molecule type" value="Genomic_DNA"/>
</dbReference>